<feature type="binding site" description="axial binding residue" evidence="6">
    <location>
        <position position="234"/>
    </location>
    <ligand>
        <name>chlorophyll a</name>
        <dbReference type="ChEBI" id="CHEBI:58416"/>
        <label>5</label>
    </ligand>
    <ligandPart>
        <name>Mg</name>
        <dbReference type="ChEBI" id="CHEBI:25107"/>
    </ligandPart>
</feature>
<dbReference type="EMBL" id="CAJHUC010000556">
    <property type="protein sequence ID" value="CAD7696848.1"/>
    <property type="molecule type" value="Genomic_DNA"/>
</dbReference>
<evidence type="ECO:0000313" key="8">
    <source>
        <dbReference type="EMBL" id="CAD7696848.1"/>
    </source>
</evidence>
<keyword evidence="9" id="KW-1185">Reference proteome</keyword>
<feature type="binding site" evidence="6">
    <location>
        <position position="251"/>
    </location>
    <ligand>
        <name>chlorophyll a</name>
        <dbReference type="ChEBI" id="CHEBI:58416"/>
        <label>1</label>
    </ligand>
</feature>
<evidence type="ECO:0000256" key="4">
    <source>
        <dbReference type="ARBA" id="ARBA00022640"/>
    </source>
</evidence>
<reference evidence="8" key="1">
    <citation type="submission" date="2020-12" db="EMBL/GenBank/DDBJ databases">
        <authorList>
            <person name="Iha C."/>
        </authorList>
    </citation>
    <scope>NUCLEOTIDE SEQUENCE</scope>
</reference>
<keyword evidence="7" id="KW-0604">Photosystem II</keyword>
<dbReference type="PANTHER" id="PTHR21649">
    <property type="entry name" value="CHLOROPHYLL A/B BINDING PROTEIN"/>
    <property type="match status" value="1"/>
</dbReference>
<dbReference type="GO" id="GO:0009523">
    <property type="term" value="C:photosystem II"/>
    <property type="evidence" value="ECO:0007669"/>
    <property type="project" value="UniProtKB-KW"/>
</dbReference>
<keyword evidence="4 7" id="KW-0934">Plastid</keyword>
<keyword evidence="2 7" id="KW-0150">Chloroplast</keyword>
<gene>
    <name evidence="8" type="ORF">OSTQU699_LOCUS2209</name>
</gene>
<dbReference type="GO" id="GO:0016168">
    <property type="term" value="F:chlorophyll binding"/>
    <property type="evidence" value="ECO:0007669"/>
    <property type="project" value="UniProtKB-KW"/>
</dbReference>
<proteinExistence type="inferred from homology"/>
<evidence type="ECO:0000256" key="7">
    <source>
        <dbReference type="RuleBase" id="RU363080"/>
    </source>
</evidence>
<evidence type="ECO:0000256" key="3">
    <source>
        <dbReference type="ARBA" id="ARBA00022531"/>
    </source>
</evidence>
<dbReference type="GO" id="GO:0009535">
    <property type="term" value="C:chloroplast thylakoid membrane"/>
    <property type="evidence" value="ECO:0007669"/>
    <property type="project" value="UniProtKB-SubCell"/>
</dbReference>
<dbReference type="Gene3D" id="1.10.3460.10">
    <property type="entry name" value="Chlorophyll a/b binding protein domain"/>
    <property type="match status" value="1"/>
</dbReference>
<evidence type="ECO:0000256" key="2">
    <source>
        <dbReference type="ARBA" id="ARBA00022528"/>
    </source>
</evidence>
<sequence>MGVRGQCGTDACPQAAWVLSERPETFCLPTSTQRPSPHLPPACLPTRARTMASAFLQAASPLVLGASRRALVGRSIAAPGNGAKVQATVGNWFPGSDCPPHLTDDLIGNYGYDPLGLSVEPGNLARMRECEVINGRWAMLGVVGSLTVEILGLGNWYTGPSWVKEGGSPTYLGNTLPFDIKTLAAIELVLMGTAEALRGGEPDLETRIYPGGAFDPFGFSKGDKAKLDELKLKEIKNGRLAMFAMTGFYFQYYATGKGPVECWTEHLADPLGANFATNGVSIPFF</sequence>
<keyword evidence="7" id="KW-0793">Thylakoid</keyword>
<keyword evidence="5 7" id="KW-0157">Chromophore</keyword>
<accession>A0A8S1IP05</accession>
<dbReference type="InterPro" id="IPR001344">
    <property type="entry name" value="Chloro_AB-bd_pln"/>
</dbReference>
<dbReference type="GO" id="GO:0009765">
    <property type="term" value="P:photosynthesis, light harvesting"/>
    <property type="evidence" value="ECO:0007669"/>
    <property type="project" value="InterPro"/>
</dbReference>
<feature type="binding site" evidence="6">
    <location>
        <position position="266"/>
    </location>
    <ligand>
        <name>chlorophyll a</name>
        <dbReference type="ChEBI" id="CHEBI:58416"/>
        <label>1</label>
    </ligand>
</feature>
<dbReference type="GO" id="GO:0009522">
    <property type="term" value="C:photosystem I"/>
    <property type="evidence" value="ECO:0007669"/>
    <property type="project" value="UniProtKB-KW"/>
</dbReference>
<evidence type="ECO:0000256" key="1">
    <source>
        <dbReference type="ARBA" id="ARBA00022494"/>
    </source>
</evidence>
<dbReference type="OrthoDB" id="423598at2759"/>
<keyword evidence="7" id="KW-0603">Photosystem I</keyword>
<feature type="binding site" evidence="6">
    <location>
        <position position="131"/>
    </location>
    <ligand>
        <name>chlorophyll a</name>
        <dbReference type="ChEBI" id="CHEBI:58416"/>
        <label>1</label>
    </ligand>
</feature>
<comment type="subcellular location">
    <subcellularLocation>
        <location evidence="7">Plastid</location>
        <location evidence="7">Chloroplast thylakoid membrane</location>
    </subcellularLocation>
</comment>
<protein>
    <recommendedName>
        <fullName evidence="7">Chlorophyll a-b binding protein, chloroplastic</fullName>
    </recommendedName>
</protein>
<organism evidence="8 9">
    <name type="scientific">Ostreobium quekettii</name>
    <dbReference type="NCBI Taxonomy" id="121088"/>
    <lineage>
        <taxon>Eukaryota</taxon>
        <taxon>Viridiplantae</taxon>
        <taxon>Chlorophyta</taxon>
        <taxon>core chlorophytes</taxon>
        <taxon>Ulvophyceae</taxon>
        <taxon>TCBD clade</taxon>
        <taxon>Bryopsidales</taxon>
        <taxon>Ostreobineae</taxon>
        <taxon>Ostreobiaceae</taxon>
        <taxon>Ostreobium</taxon>
    </lineage>
</organism>
<dbReference type="Proteomes" id="UP000708148">
    <property type="component" value="Unassembled WGS sequence"/>
</dbReference>
<evidence type="ECO:0000313" key="9">
    <source>
        <dbReference type="Proteomes" id="UP000708148"/>
    </source>
</evidence>
<name>A0A8S1IP05_9CHLO</name>
<evidence type="ECO:0000256" key="5">
    <source>
        <dbReference type="ARBA" id="ARBA00022991"/>
    </source>
</evidence>
<keyword evidence="1 6" id="KW-0148">Chlorophyll</keyword>
<comment type="caution">
    <text evidence="8">The sequence shown here is derived from an EMBL/GenBank/DDBJ whole genome shotgun (WGS) entry which is preliminary data.</text>
</comment>
<dbReference type="SUPFAM" id="SSF103511">
    <property type="entry name" value="Chlorophyll a-b binding protein"/>
    <property type="match status" value="1"/>
</dbReference>
<feature type="binding site" description="axial binding residue" evidence="6">
    <location>
        <position position="204"/>
    </location>
    <ligand>
        <name>chlorophyll b</name>
        <dbReference type="ChEBI" id="CHEBI:61721"/>
        <label>1</label>
    </ligand>
    <ligandPart>
        <name>Mg</name>
        <dbReference type="ChEBI" id="CHEBI:25107"/>
    </ligandPart>
</feature>
<feature type="binding site" evidence="6">
    <location>
        <position position="239"/>
    </location>
    <ligand>
        <name>chlorophyll a</name>
        <dbReference type="ChEBI" id="CHEBI:58416"/>
        <label>1</label>
    </ligand>
</feature>
<dbReference type="AlphaFoldDB" id="A0A8S1IP05"/>
<comment type="function">
    <text evidence="7">The light-harvesting complex (LHC) functions as a light receptor, it captures and delivers excitation energy to photosystems with which it is closely associated.</text>
</comment>
<feature type="binding site" description="axial binding residue" evidence="6">
    <location>
        <position position="136"/>
    </location>
    <ligand>
        <name>chlorophyll b</name>
        <dbReference type="ChEBI" id="CHEBI:61721"/>
        <label>1</label>
    </ligand>
    <ligandPart>
        <name>Mg</name>
        <dbReference type="ChEBI" id="CHEBI:25107"/>
    </ligandPart>
</feature>
<dbReference type="Pfam" id="PF00504">
    <property type="entry name" value="Chloroa_b-bind"/>
    <property type="match status" value="1"/>
</dbReference>
<feature type="binding site" evidence="6">
    <location>
        <position position="118"/>
    </location>
    <ligand>
        <name>chlorophyll a</name>
        <dbReference type="ChEBI" id="CHEBI:58416"/>
        <label>1</label>
    </ligand>
</feature>
<feature type="binding site" evidence="6">
    <location>
        <position position="233"/>
    </location>
    <ligand>
        <name>chlorophyll a</name>
        <dbReference type="ChEBI" id="CHEBI:58416"/>
        <label>1</label>
    </ligand>
</feature>
<evidence type="ECO:0000256" key="6">
    <source>
        <dbReference type="PIRSR" id="PIRSR601344-1"/>
    </source>
</evidence>
<keyword evidence="3 7" id="KW-0602">Photosynthesis</keyword>
<dbReference type="InterPro" id="IPR022796">
    <property type="entry name" value="Chloroa_b-bind"/>
</dbReference>
<comment type="similarity">
    <text evidence="7">Belongs to the light-harvesting chlorophyll a/b-binding (LHC) protein family.</text>
</comment>
<feature type="binding site" evidence="6">
    <location>
        <position position="237"/>
    </location>
    <ligand>
        <name>chlorophyll a</name>
        <dbReference type="ChEBI" id="CHEBI:58416"/>
        <label>1</label>
    </ligand>
</feature>